<proteinExistence type="predicted"/>
<sequence length="94" mass="11166">MIFLTYFNYFIKYKIINDDTINYIDIDASEISEWFKGQNIEALPCYARLPDLSLIDNKWSYMNAKMLITKFTSNKSIKENIITFTSALREKINF</sequence>
<comment type="caution">
    <text evidence="1">The sequence shown here is derived from an EMBL/GenBank/DDBJ whole genome shotgun (WGS) entry which is preliminary data.</text>
</comment>
<evidence type="ECO:0000313" key="2">
    <source>
        <dbReference type="Proteomes" id="UP000276133"/>
    </source>
</evidence>
<evidence type="ECO:0000313" key="1">
    <source>
        <dbReference type="EMBL" id="RNA14667.1"/>
    </source>
</evidence>
<name>A0A3M7QTA5_BRAPC</name>
<dbReference type="Proteomes" id="UP000276133">
    <property type="component" value="Unassembled WGS sequence"/>
</dbReference>
<accession>A0A3M7QTA5</accession>
<dbReference type="GO" id="GO:0003676">
    <property type="term" value="F:nucleic acid binding"/>
    <property type="evidence" value="ECO:0007669"/>
    <property type="project" value="InterPro"/>
</dbReference>
<keyword evidence="2" id="KW-1185">Reference proteome</keyword>
<dbReference type="AlphaFoldDB" id="A0A3M7QTA5"/>
<reference evidence="1 2" key="1">
    <citation type="journal article" date="2018" name="Sci. Rep.">
        <title>Genomic signatures of local adaptation to the degree of environmental predictability in rotifers.</title>
        <authorList>
            <person name="Franch-Gras L."/>
            <person name="Hahn C."/>
            <person name="Garcia-Roger E.M."/>
            <person name="Carmona M.J."/>
            <person name="Serra M."/>
            <person name="Gomez A."/>
        </authorList>
    </citation>
    <scope>NUCLEOTIDE SEQUENCE [LARGE SCALE GENOMIC DNA]</scope>
    <source>
        <strain evidence="1">HYR1</strain>
    </source>
</reference>
<dbReference type="EMBL" id="REGN01005137">
    <property type="protein sequence ID" value="RNA14667.1"/>
    <property type="molecule type" value="Genomic_DNA"/>
</dbReference>
<gene>
    <name evidence="1" type="ORF">BpHYR1_013220</name>
</gene>
<dbReference type="Gene3D" id="3.30.420.10">
    <property type="entry name" value="Ribonuclease H-like superfamily/Ribonuclease H"/>
    <property type="match status" value="1"/>
</dbReference>
<dbReference type="InterPro" id="IPR036397">
    <property type="entry name" value="RNaseH_sf"/>
</dbReference>
<protein>
    <submittedName>
        <fullName evidence="1">Uncharacterized protein</fullName>
    </submittedName>
</protein>
<organism evidence="1 2">
    <name type="scientific">Brachionus plicatilis</name>
    <name type="common">Marine rotifer</name>
    <name type="synonym">Brachionus muelleri</name>
    <dbReference type="NCBI Taxonomy" id="10195"/>
    <lineage>
        <taxon>Eukaryota</taxon>
        <taxon>Metazoa</taxon>
        <taxon>Spiralia</taxon>
        <taxon>Gnathifera</taxon>
        <taxon>Rotifera</taxon>
        <taxon>Eurotatoria</taxon>
        <taxon>Monogononta</taxon>
        <taxon>Pseudotrocha</taxon>
        <taxon>Ploima</taxon>
        <taxon>Brachionidae</taxon>
        <taxon>Brachionus</taxon>
    </lineage>
</organism>